<evidence type="ECO:0000313" key="4">
    <source>
        <dbReference type="EMBL" id="TQL43769.1"/>
    </source>
</evidence>
<reference evidence="4 5" key="1">
    <citation type="submission" date="2019-06" db="EMBL/GenBank/DDBJ databases">
        <title>Sequencing the genomes of 1000 actinobacteria strains.</title>
        <authorList>
            <person name="Klenk H.-P."/>
        </authorList>
    </citation>
    <scope>NUCLEOTIDE SEQUENCE [LARGE SCALE GENOMIC DNA]</scope>
    <source>
        <strain evidence="4 5">DSM 8803</strain>
    </source>
</reference>
<dbReference type="Gene3D" id="3.40.50.2300">
    <property type="match status" value="1"/>
</dbReference>
<evidence type="ECO:0000256" key="1">
    <source>
        <dbReference type="ARBA" id="ARBA00022553"/>
    </source>
</evidence>
<dbReference type="CDD" id="cd00156">
    <property type="entry name" value="REC"/>
    <property type="match status" value="1"/>
</dbReference>
<gene>
    <name evidence="4" type="ORF">FB468_1803</name>
</gene>
<keyword evidence="1 2" id="KW-0597">Phosphoprotein</keyword>
<dbReference type="InterPro" id="IPR050595">
    <property type="entry name" value="Bact_response_regulator"/>
</dbReference>
<dbReference type="OrthoDB" id="5244745at2"/>
<dbReference type="Proteomes" id="UP000319094">
    <property type="component" value="Unassembled WGS sequence"/>
</dbReference>
<sequence length="115" mass="12383">MTARPLALTVEDNEEQSALLRLMLEREGYDVFSAADTESAVAAFAAISPALAVIDLRLPGLTGVECVSLVRERFPDCRIVVSSVLDEEEYPHADASLPKPFTSAVLHELLEGLAA</sequence>
<dbReference type="PROSITE" id="PS50110">
    <property type="entry name" value="RESPONSE_REGULATORY"/>
    <property type="match status" value="1"/>
</dbReference>
<dbReference type="GO" id="GO:0000160">
    <property type="term" value="P:phosphorelay signal transduction system"/>
    <property type="evidence" value="ECO:0007669"/>
    <property type="project" value="InterPro"/>
</dbReference>
<feature type="modified residue" description="4-aspartylphosphate" evidence="2">
    <location>
        <position position="55"/>
    </location>
</feature>
<accession>A0A542Y6N0</accession>
<keyword evidence="5" id="KW-1185">Reference proteome</keyword>
<dbReference type="AlphaFoldDB" id="A0A542Y6N0"/>
<evidence type="ECO:0000259" key="3">
    <source>
        <dbReference type="PROSITE" id="PS50110"/>
    </source>
</evidence>
<dbReference type="Pfam" id="PF00072">
    <property type="entry name" value="Response_reg"/>
    <property type="match status" value="1"/>
</dbReference>
<dbReference type="PANTHER" id="PTHR44591:SF3">
    <property type="entry name" value="RESPONSE REGULATORY DOMAIN-CONTAINING PROTEIN"/>
    <property type="match status" value="1"/>
</dbReference>
<evidence type="ECO:0000256" key="2">
    <source>
        <dbReference type="PROSITE-ProRule" id="PRU00169"/>
    </source>
</evidence>
<dbReference type="SUPFAM" id="SSF52172">
    <property type="entry name" value="CheY-like"/>
    <property type="match status" value="1"/>
</dbReference>
<organism evidence="4 5">
    <name type="scientific">Leucobacter komagatae</name>
    <dbReference type="NCBI Taxonomy" id="55969"/>
    <lineage>
        <taxon>Bacteria</taxon>
        <taxon>Bacillati</taxon>
        <taxon>Actinomycetota</taxon>
        <taxon>Actinomycetes</taxon>
        <taxon>Micrococcales</taxon>
        <taxon>Microbacteriaceae</taxon>
        <taxon>Leucobacter</taxon>
    </lineage>
</organism>
<dbReference type="EMBL" id="VFON01000001">
    <property type="protein sequence ID" value="TQL43769.1"/>
    <property type="molecule type" value="Genomic_DNA"/>
</dbReference>
<comment type="caution">
    <text evidence="4">The sequence shown here is derived from an EMBL/GenBank/DDBJ whole genome shotgun (WGS) entry which is preliminary data.</text>
</comment>
<dbReference type="InterPro" id="IPR001789">
    <property type="entry name" value="Sig_transdc_resp-reg_receiver"/>
</dbReference>
<protein>
    <submittedName>
        <fullName evidence="4">Response regulator receiver domain-containing protein</fullName>
    </submittedName>
</protein>
<dbReference type="PANTHER" id="PTHR44591">
    <property type="entry name" value="STRESS RESPONSE REGULATOR PROTEIN 1"/>
    <property type="match status" value="1"/>
</dbReference>
<dbReference type="RefSeq" id="WP_141887035.1">
    <property type="nucleotide sequence ID" value="NZ_BAAAUY010000001.1"/>
</dbReference>
<proteinExistence type="predicted"/>
<evidence type="ECO:0000313" key="5">
    <source>
        <dbReference type="Proteomes" id="UP000319094"/>
    </source>
</evidence>
<feature type="domain" description="Response regulatory" evidence="3">
    <location>
        <begin position="6"/>
        <end position="114"/>
    </location>
</feature>
<name>A0A542Y6N0_9MICO</name>
<dbReference type="InterPro" id="IPR011006">
    <property type="entry name" value="CheY-like_superfamily"/>
</dbReference>
<dbReference type="SMART" id="SM00448">
    <property type="entry name" value="REC"/>
    <property type="match status" value="1"/>
</dbReference>